<dbReference type="AlphaFoldDB" id="A0A1I3T9N3"/>
<dbReference type="GO" id="GO:0051997">
    <property type="term" value="F:2-oxo-4-hydroxy-4-carboxy-5-ureidoimidazoline decarboxylase activity"/>
    <property type="evidence" value="ECO:0007669"/>
    <property type="project" value="UniProtKB-EC"/>
</dbReference>
<dbReference type="InterPro" id="IPR036778">
    <property type="entry name" value="OHCU_decarboxylase_sf"/>
</dbReference>
<dbReference type="InterPro" id="IPR017580">
    <property type="entry name" value="OHCU_decarboxylase-1"/>
</dbReference>
<accession>A0A1I3T9N3</accession>
<evidence type="ECO:0000313" key="9">
    <source>
        <dbReference type="Proteomes" id="UP000199630"/>
    </source>
</evidence>
<dbReference type="Gene3D" id="1.10.3330.10">
    <property type="entry name" value="Oxo-4-hydroxy-4-carboxy-5-ureidoimidazoline decarboxylase"/>
    <property type="match status" value="1"/>
</dbReference>
<evidence type="ECO:0000256" key="3">
    <source>
        <dbReference type="ARBA" id="ARBA00012257"/>
    </source>
</evidence>
<dbReference type="STRING" id="588602.SAMN04487991_2619"/>
<evidence type="ECO:0000256" key="6">
    <source>
        <dbReference type="ARBA" id="ARBA00023239"/>
    </source>
</evidence>
<dbReference type="NCBIfam" id="TIGR03164">
    <property type="entry name" value="UHCUDC"/>
    <property type="match status" value="1"/>
</dbReference>
<dbReference type="UniPathway" id="UPA00394">
    <property type="reaction ID" value="UER00652"/>
</dbReference>
<dbReference type="EC" id="4.1.1.97" evidence="3"/>
<keyword evidence="9" id="KW-1185">Reference proteome</keyword>
<protein>
    <recommendedName>
        <fullName evidence="3">2-oxo-4-hydroxy-4-carboxy-5-ureidoimidazoline decarboxylase</fullName>
        <ecNumber evidence="3">4.1.1.97</ecNumber>
    </recommendedName>
</protein>
<name>A0A1I3T9N3_9RHOB</name>
<reference evidence="9" key="1">
    <citation type="submission" date="2016-10" db="EMBL/GenBank/DDBJ databases">
        <authorList>
            <person name="Varghese N."/>
            <person name="Submissions S."/>
        </authorList>
    </citation>
    <scope>NUCLEOTIDE SEQUENCE [LARGE SCALE GENOMIC DNA]</scope>
    <source>
        <strain evidence="9">DSM 26471</strain>
    </source>
</reference>
<dbReference type="EMBL" id="FORH01000005">
    <property type="protein sequence ID" value="SFJ67273.1"/>
    <property type="molecule type" value="Genomic_DNA"/>
</dbReference>
<dbReference type="Pfam" id="PF09349">
    <property type="entry name" value="OHCU_decarbox"/>
    <property type="match status" value="1"/>
</dbReference>
<dbReference type="Proteomes" id="UP000199630">
    <property type="component" value="Unassembled WGS sequence"/>
</dbReference>
<evidence type="ECO:0000313" key="8">
    <source>
        <dbReference type="EMBL" id="SFJ67273.1"/>
    </source>
</evidence>
<feature type="domain" description="Oxo-4-hydroxy-4-carboxy-5-ureidoimidazoline decarboxylase" evidence="7">
    <location>
        <begin position="13"/>
        <end position="168"/>
    </location>
</feature>
<comment type="pathway">
    <text evidence="2">Purine metabolism; urate degradation; (S)-allantoin from urate: step 3/3.</text>
</comment>
<organism evidence="8 9">
    <name type="scientific">Celeribacter neptunius</name>
    <dbReference type="NCBI Taxonomy" id="588602"/>
    <lineage>
        <taxon>Bacteria</taxon>
        <taxon>Pseudomonadati</taxon>
        <taxon>Pseudomonadota</taxon>
        <taxon>Alphaproteobacteria</taxon>
        <taxon>Rhodobacterales</taxon>
        <taxon>Roseobacteraceae</taxon>
        <taxon>Celeribacter</taxon>
    </lineage>
</organism>
<keyword evidence="4" id="KW-0659">Purine metabolism</keyword>
<comment type="catalytic activity">
    <reaction evidence="1">
        <text>5-hydroxy-2-oxo-4-ureido-2,5-dihydro-1H-imidazole-5-carboxylate + H(+) = (S)-allantoin + CO2</text>
        <dbReference type="Rhea" id="RHEA:26301"/>
        <dbReference type="ChEBI" id="CHEBI:15378"/>
        <dbReference type="ChEBI" id="CHEBI:15678"/>
        <dbReference type="ChEBI" id="CHEBI:16526"/>
        <dbReference type="ChEBI" id="CHEBI:58639"/>
        <dbReference type="EC" id="4.1.1.97"/>
    </reaction>
</comment>
<dbReference type="RefSeq" id="WP_177213137.1">
    <property type="nucleotide sequence ID" value="NZ_FORH01000005.1"/>
</dbReference>
<evidence type="ECO:0000259" key="7">
    <source>
        <dbReference type="Pfam" id="PF09349"/>
    </source>
</evidence>
<dbReference type="InterPro" id="IPR018020">
    <property type="entry name" value="OHCU_decarboxylase"/>
</dbReference>
<dbReference type="GO" id="GO:0019628">
    <property type="term" value="P:urate catabolic process"/>
    <property type="evidence" value="ECO:0007669"/>
    <property type="project" value="UniProtKB-UniPathway"/>
</dbReference>
<keyword evidence="5" id="KW-0210">Decarboxylase</keyword>
<evidence type="ECO:0000256" key="4">
    <source>
        <dbReference type="ARBA" id="ARBA00022631"/>
    </source>
</evidence>
<keyword evidence="6" id="KW-0456">Lyase</keyword>
<dbReference type="PANTHER" id="PTHR43466:SF1">
    <property type="entry name" value="2-OXO-4-HYDROXY-4-CARBOXY-5-UREIDOIMIDAZOLINE DECARBOXYLASE-RELATED"/>
    <property type="match status" value="1"/>
</dbReference>
<evidence type="ECO:0000256" key="1">
    <source>
        <dbReference type="ARBA" id="ARBA00001163"/>
    </source>
</evidence>
<evidence type="ECO:0000256" key="5">
    <source>
        <dbReference type="ARBA" id="ARBA00022793"/>
    </source>
</evidence>
<proteinExistence type="predicted"/>
<evidence type="ECO:0000256" key="2">
    <source>
        <dbReference type="ARBA" id="ARBA00004754"/>
    </source>
</evidence>
<dbReference type="PANTHER" id="PTHR43466">
    <property type="entry name" value="2-OXO-4-HYDROXY-4-CARBOXY-5-UREIDOIMIDAZOLINE DECARBOXYLASE-RELATED"/>
    <property type="match status" value="1"/>
</dbReference>
<dbReference type="SUPFAM" id="SSF158694">
    <property type="entry name" value="UraD-Like"/>
    <property type="match status" value="1"/>
</dbReference>
<sequence>MTQTSSAFLTEMNAAPRDAALRMIAPMAERSDWVAEAVVDQRPFADDMTLALALVEALLAAPAPRRTAMFRAHPELAGREAIEGSMTEASTGEQGRLGLLSLDPRSHARLSRLNATYRSRFGYPFIIALHRVPDLDTLFARFEARLHADPVEEHVTTLAEIASVIRARTIQVFASNSLPLETQNI</sequence>
<gene>
    <name evidence="8" type="ORF">SAMN04487991_2619</name>
</gene>
<dbReference type="GO" id="GO:0000255">
    <property type="term" value="P:allantoin metabolic process"/>
    <property type="evidence" value="ECO:0007669"/>
    <property type="project" value="InterPro"/>
</dbReference>
<dbReference type="GO" id="GO:0006144">
    <property type="term" value="P:purine nucleobase metabolic process"/>
    <property type="evidence" value="ECO:0007669"/>
    <property type="project" value="UniProtKB-KW"/>
</dbReference>